<reference evidence="1 2" key="1">
    <citation type="journal article" date="2023" name="G3 (Bethesda)">
        <title>A chromosome-length genome assembly and annotation of blackberry (Rubus argutus, cv. 'Hillquist').</title>
        <authorList>
            <person name="Bruna T."/>
            <person name="Aryal R."/>
            <person name="Dudchenko O."/>
            <person name="Sargent D.J."/>
            <person name="Mead D."/>
            <person name="Buti M."/>
            <person name="Cavallini A."/>
            <person name="Hytonen T."/>
            <person name="Andres J."/>
            <person name="Pham M."/>
            <person name="Weisz D."/>
            <person name="Mascagni F."/>
            <person name="Usai G."/>
            <person name="Natali L."/>
            <person name="Bassil N."/>
            <person name="Fernandez G.E."/>
            <person name="Lomsadze A."/>
            <person name="Armour M."/>
            <person name="Olukolu B."/>
            <person name="Poorten T."/>
            <person name="Britton C."/>
            <person name="Davik J."/>
            <person name="Ashrafi H."/>
            <person name="Aiden E.L."/>
            <person name="Borodovsky M."/>
            <person name="Worthington M."/>
        </authorList>
    </citation>
    <scope>NUCLEOTIDE SEQUENCE [LARGE SCALE GENOMIC DNA]</scope>
    <source>
        <strain evidence="1">PI 553951</strain>
    </source>
</reference>
<evidence type="ECO:0000313" key="2">
    <source>
        <dbReference type="Proteomes" id="UP001457282"/>
    </source>
</evidence>
<evidence type="ECO:0008006" key="3">
    <source>
        <dbReference type="Google" id="ProtNLM"/>
    </source>
</evidence>
<organism evidence="1 2">
    <name type="scientific">Rubus argutus</name>
    <name type="common">Southern blackberry</name>
    <dbReference type="NCBI Taxonomy" id="59490"/>
    <lineage>
        <taxon>Eukaryota</taxon>
        <taxon>Viridiplantae</taxon>
        <taxon>Streptophyta</taxon>
        <taxon>Embryophyta</taxon>
        <taxon>Tracheophyta</taxon>
        <taxon>Spermatophyta</taxon>
        <taxon>Magnoliopsida</taxon>
        <taxon>eudicotyledons</taxon>
        <taxon>Gunneridae</taxon>
        <taxon>Pentapetalae</taxon>
        <taxon>rosids</taxon>
        <taxon>fabids</taxon>
        <taxon>Rosales</taxon>
        <taxon>Rosaceae</taxon>
        <taxon>Rosoideae</taxon>
        <taxon>Rosoideae incertae sedis</taxon>
        <taxon>Rubus</taxon>
    </lineage>
</organism>
<proteinExistence type="predicted"/>
<gene>
    <name evidence="1" type="ORF">M0R45_008327</name>
</gene>
<accession>A0AAW1Y3A8</accession>
<comment type="caution">
    <text evidence="1">The sequence shown here is derived from an EMBL/GenBank/DDBJ whole genome shotgun (WGS) entry which is preliminary data.</text>
</comment>
<keyword evidence="2" id="KW-1185">Reference proteome</keyword>
<protein>
    <recommendedName>
        <fullName evidence="3">Aminotransferase-like plant mobile domain-containing protein</fullName>
    </recommendedName>
</protein>
<dbReference type="EMBL" id="JBEDUW010000002">
    <property type="protein sequence ID" value="KAK9942674.1"/>
    <property type="molecule type" value="Genomic_DNA"/>
</dbReference>
<name>A0AAW1Y3A8_RUBAR</name>
<evidence type="ECO:0000313" key="1">
    <source>
        <dbReference type="EMBL" id="KAK9942674.1"/>
    </source>
</evidence>
<sequence>MKPIKKTNFVVANPCVVKVGSQQVEYEFGGVKPKIIRCRPKLFKDFVSRFSHEKKVAVEEMGFGQLLQLQCDQLQLGLCGWLIDRFDPSKSSIEVHGKRFNLGPSDFENIMGVKDGGHDVEIHGSKANIQALKDIQFGKNRNRISNMSEMAEKLNKTNDIDDAFRVRFVLFTLGTLLCPTSSGDLTSKYLHPLRDINGIKFQSWATFSFNFLVEGLSSFKKKNTNSVSGCVLFLKLFYFDLVVHGRTFVNRSLTPIVAWGDKEENMLVEWIEDNGGFNSLGIAVAYDRIAPIPICVDEDKVVTVRNALASVHEEVATFEPPLQHKTNDNTLVYKRRASVSFEKDVVTLRNDLATLHTKVTKFEQAIRQKTNDDAKEAAADLEAKLVSEMSKIEGLTYWQVFQATNILATKYDLLTLFFPMSQQMKKAFVLDLLEHGTHGL</sequence>
<dbReference type="PANTHER" id="PTHR34835:SF34">
    <property type="entry name" value="OS08G0555500 PROTEIN"/>
    <property type="match status" value="1"/>
</dbReference>
<dbReference type="AlphaFoldDB" id="A0AAW1Y3A8"/>
<dbReference type="Proteomes" id="UP001457282">
    <property type="component" value="Unassembled WGS sequence"/>
</dbReference>
<dbReference type="PANTHER" id="PTHR34835">
    <property type="entry name" value="OS07G0283600 PROTEIN-RELATED"/>
    <property type="match status" value="1"/>
</dbReference>